<reference evidence="1 2" key="1">
    <citation type="journal article" date="2021" name="Elife">
        <title>Chloroplast acquisition without the gene transfer in kleptoplastic sea slugs, Plakobranchus ocellatus.</title>
        <authorList>
            <person name="Maeda T."/>
            <person name="Takahashi S."/>
            <person name="Yoshida T."/>
            <person name="Shimamura S."/>
            <person name="Takaki Y."/>
            <person name="Nagai Y."/>
            <person name="Toyoda A."/>
            <person name="Suzuki Y."/>
            <person name="Arimoto A."/>
            <person name="Ishii H."/>
            <person name="Satoh N."/>
            <person name="Nishiyama T."/>
            <person name="Hasebe M."/>
            <person name="Maruyama T."/>
            <person name="Minagawa J."/>
            <person name="Obokata J."/>
            <person name="Shigenobu S."/>
        </authorList>
    </citation>
    <scope>NUCLEOTIDE SEQUENCE [LARGE SCALE GENOMIC DNA]</scope>
</reference>
<keyword evidence="2" id="KW-1185">Reference proteome</keyword>
<dbReference type="AlphaFoldDB" id="A0AAV4ANC4"/>
<name>A0AAV4ANC4_9GAST</name>
<evidence type="ECO:0000313" key="1">
    <source>
        <dbReference type="EMBL" id="GFO09681.1"/>
    </source>
</evidence>
<organism evidence="1 2">
    <name type="scientific">Plakobranchus ocellatus</name>
    <dbReference type="NCBI Taxonomy" id="259542"/>
    <lineage>
        <taxon>Eukaryota</taxon>
        <taxon>Metazoa</taxon>
        <taxon>Spiralia</taxon>
        <taxon>Lophotrochozoa</taxon>
        <taxon>Mollusca</taxon>
        <taxon>Gastropoda</taxon>
        <taxon>Heterobranchia</taxon>
        <taxon>Euthyneura</taxon>
        <taxon>Panpulmonata</taxon>
        <taxon>Sacoglossa</taxon>
        <taxon>Placobranchoidea</taxon>
        <taxon>Plakobranchidae</taxon>
        <taxon>Plakobranchus</taxon>
    </lineage>
</organism>
<dbReference type="EMBL" id="BLXT01004113">
    <property type="protein sequence ID" value="GFO09681.1"/>
    <property type="molecule type" value="Genomic_DNA"/>
</dbReference>
<accession>A0AAV4ANC4</accession>
<dbReference type="Proteomes" id="UP000735302">
    <property type="component" value="Unassembled WGS sequence"/>
</dbReference>
<proteinExistence type="predicted"/>
<sequence>MKTTTSNCVCKFLSVSTQKRAFEIFPVEARCQLHLLLYRSVVWSLFGSALVAERINNGKPNKFKIEFAINCATIMPLFFKETASLQDSVSSIRIRYPRSRTRQVTVPRSSDPRVYISPGNRGGRVQAQFRLRTQSQFD</sequence>
<protein>
    <submittedName>
        <fullName evidence="1">Uncharacterized protein</fullName>
    </submittedName>
</protein>
<evidence type="ECO:0000313" key="2">
    <source>
        <dbReference type="Proteomes" id="UP000735302"/>
    </source>
</evidence>
<comment type="caution">
    <text evidence="1">The sequence shown here is derived from an EMBL/GenBank/DDBJ whole genome shotgun (WGS) entry which is preliminary data.</text>
</comment>
<gene>
    <name evidence="1" type="ORF">PoB_003618600</name>
</gene>